<keyword evidence="4" id="KW-1185">Reference proteome</keyword>
<reference evidence="3" key="1">
    <citation type="submission" date="2020-12" db="EMBL/GenBank/DDBJ databases">
        <title>Marinomonas arctica sp. nov., a psychrotolerant bacterium isolated from the Arctic.</title>
        <authorList>
            <person name="Zhang Y."/>
        </authorList>
    </citation>
    <scope>NUCLEOTIDE SEQUENCE</scope>
    <source>
        <strain evidence="3">C1424</strain>
    </source>
</reference>
<keyword evidence="1" id="KW-0732">Signal</keyword>
<dbReference type="Pfam" id="PF00652">
    <property type="entry name" value="Ricin_B_lectin"/>
    <property type="match status" value="1"/>
</dbReference>
<dbReference type="CDD" id="cd23456">
    <property type="entry name" value="beta-trefoil_Ricin_SCDase"/>
    <property type="match status" value="1"/>
</dbReference>
<dbReference type="InterPro" id="IPR000772">
    <property type="entry name" value="Ricin_B_lectin"/>
</dbReference>
<dbReference type="PANTHER" id="PTHR33657">
    <property type="entry name" value="DOMAIN PROTEIN, PUTATIVE (AFU_ORTHOLOGUE AFUA_5G00600)-RELATED"/>
    <property type="match status" value="1"/>
</dbReference>
<dbReference type="EMBL" id="JAEMNX010000023">
    <property type="protein sequence ID" value="MBJ7539297.1"/>
    <property type="molecule type" value="Genomic_DNA"/>
</dbReference>
<dbReference type="Proteomes" id="UP000628710">
    <property type="component" value="Unassembled WGS sequence"/>
</dbReference>
<evidence type="ECO:0000256" key="1">
    <source>
        <dbReference type="SAM" id="SignalP"/>
    </source>
</evidence>
<sequence length="404" mass="44411">MMKTTSSTTIRRCIITTFAIALSTASLASDFVSLQQALPTQVDALSIAPVFDFDSDSCLPAAGISQTGDRNGGQKPTGSLTGACRSPNFLEQSNTLHRYACKHANGINYCGHFYALYFEKDQLLAGIESGHRHDWEYVAVWTEDGTVTHGSYSAHGDLTTQPAAELSFEEGHLQIVYHKEGVGSHALRFAKTAEQAENPYGRFVTPTIISWYEFAGEGWNNLVMRTLLDGYDYGSANLPTRESSFLGNLNEFKPATYPDFSAADVLTSNTGVNESFTQYVNRSSGLCMDITDIKMQNGTNVMQWDCNGGKWQRWYLEASSGLIHSQQDPRFCLDNSSVYGNGANIMIWQCHGGDSQRFVTNNDGSIGIEVDSNQVIDGAGPSPSDNIATWWNWGGANQYWNLIP</sequence>
<accession>A0A934JW11</accession>
<name>A0A934JW11_9GAMM</name>
<evidence type="ECO:0000259" key="2">
    <source>
        <dbReference type="SMART" id="SM00458"/>
    </source>
</evidence>
<organism evidence="3 4">
    <name type="scientific">Marinomonas transparens</name>
    <dbReference type="NCBI Taxonomy" id="2795388"/>
    <lineage>
        <taxon>Bacteria</taxon>
        <taxon>Pseudomonadati</taxon>
        <taxon>Pseudomonadota</taxon>
        <taxon>Gammaproteobacteria</taxon>
        <taxon>Oceanospirillales</taxon>
        <taxon>Oceanospirillaceae</taxon>
        <taxon>Marinomonas</taxon>
    </lineage>
</organism>
<dbReference type="Pfam" id="PF05630">
    <property type="entry name" value="NPP1"/>
    <property type="match status" value="1"/>
</dbReference>
<feature type="signal peptide" evidence="1">
    <location>
        <begin position="1"/>
        <end position="28"/>
    </location>
</feature>
<dbReference type="SMART" id="SM00458">
    <property type="entry name" value="RICIN"/>
    <property type="match status" value="1"/>
</dbReference>
<dbReference type="SUPFAM" id="SSF50370">
    <property type="entry name" value="Ricin B-like lectins"/>
    <property type="match status" value="1"/>
</dbReference>
<gene>
    <name evidence="3" type="ORF">I8J31_16590</name>
</gene>
<evidence type="ECO:0000313" key="3">
    <source>
        <dbReference type="EMBL" id="MBJ7539297.1"/>
    </source>
</evidence>
<proteinExistence type="predicted"/>
<dbReference type="AlphaFoldDB" id="A0A934JW11"/>
<protein>
    <submittedName>
        <fullName evidence="3">NPP1 family protein</fullName>
    </submittedName>
</protein>
<evidence type="ECO:0000313" key="4">
    <source>
        <dbReference type="Proteomes" id="UP000628710"/>
    </source>
</evidence>
<dbReference type="PANTHER" id="PTHR33657:SF6">
    <property type="entry name" value="SECRETED PROTEIN"/>
    <property type="match status" value="1"/>
</dbReference>
<feature type="domain" description="Ricin B lectin" evidence="2">
    <location>
        <begin position="277"/>
        <end position="403"/>
    </location>
</feature>
<dbReference type="InterPro" id="IPR008701">
    <property type="entry name" value="NPP1"/>
</dbReference>
<dbReference type="PROSITE" id="PS50231">
    <property type="entry name" value="RICIN_B_LECTIN"/>
    <property type="match status" value="1"/>
</dbReference>
<comment type="caution">
    <text evidence="3">The sequence shown here is derived from an EMBL/GenBank/DDBJ whole genome shotgun (WGS) entry which is preliminary data.</text>
</comment>
<dbReference type="InterPro" id="IPR035992">
    <property type="entry name" value="Ricin_B-like_lectins"/>
</dbReference>
<feature type="chain" id="PRO_5037301935" evidence="1">
    <location>
        <begin position="29"/>
        <end position="404"/>
    </location>
</feature>
<dbReference type="Gene3D" id="2.80.10.50">
    <property type="match status" value="1"/>
</dbReference>